<proteinExistence type="predicted"/>
<sequence length="63" mass="6476">MAALIACPLKWLLTFTGSNIIGRYTTTAVQGSSIGGIKDIVEFASGKGGVDKLTTGAIPSNMM</sequence>
<accession>A0A835QEE4</accession>
<dbReference type="EMBL" id="JADCNM010000009">
    <property type="protein sequence ID" value="KAG0469276.1"/>
    <property type="molecule type" value="Genomic_DNA"/>
</dbReference>
<dbReference type="AlphaFoldDB" id="A0A835QEE4"/>
<keyword evidence="1" id="KW-0732">Signal</keyword>
<reference evidence="2 3" key="1">
    <citation type="journal article" date="2020" name="Nat. Food">
        <title>A phased Vanilla planifolia genome enables genetic improvement of flavour and production.</title>
        <authorList>
            <person name="Hasing T."/>
            <person name="Tang H."/>
            <person name="Brym M."/>
            <person name="Khazi F."/>
            <person name="Huang T."/>
            <person name="Chambers A.H."/>
        </authorList>
    </citation>
    <scope>NUCLEOTIDE SEQUENCE [LARGE SCALE GENOMIC DNA]</scope>
    <source>
        <tissue evidence="2">Leaf</tissue>
    </source>
</reference>
<name>A0A835QEE4_VANPL</name>
<feature type="chain" id="PRO_5032490731" evidence="1">
    <location>
        <begin position="19"/>
        <end position="63"/>
    </location>
</feature>
<evidence type="ECO:0000256" key="1">
    <source>
        <dbReference type="SAM" id="SignalP"/>
    </source>
</evidence>
<organism evidence="2 3">
    <name type="scientific">Vanilla planifolia</name>
    <name type="common">Vanilla</name>
    <dbReference type="NCBI Taxonomy" id="51239"/>
    <lineage>
        <taxon>Eukaryota</taxon>
        <taxon>Viridiplantae</taxon>
        <taxon>Streptophyta</taxon>
        <taxon>Embryophyta</taxon>
        <taxon>Tracheophyta</taxon>
        <taxon>Spermatophyta</taxon>
        <taxon>Magnoliopsida</taxon>
        <taxon>Liliopsida</taxon>
        <taxon>Asparagales</taxon>
        <taxon>Orchidaceae</taxon>
        <taxon>Vanilloideae</taxon>
        <taxon>Vanilleae</taxon>
        <taxon>Vanilla</taxon>
    </lineage>
</organism>
<comment type="caution">
    <text evidence="2">The sequence shown here is derived from an EMBL/GenBank/DDBJ whole genome shotgun (WGS) entry which is preliminary data.</text>
</comment>
<protein>
    <submittedName>
        <fullName evidence="2">Uncharacterized protein</fullName>
    </submittedName>
</protein>
<gene>
    <name evidence="2" type="ORF">HPP92_018604</name>
</gene>
<dbReference type="Proteomes" id="UP000639772">
    <property type="component" value="Chromosome 9"/>
</dbReference>
<evidence type="ECO:0000313" key="3">
    <source>
        <dbReference type="Proteomes" id="UP000639772"/>
    </source>
</evidence>
<evidence type="ECO:0000313" key="2">
    <source>
        <dbReference type="EMBL" id="KAG0469276.1"/>
    </source>
</evidence>
<feature type="signal peptide" evidence="1">
    <location>
        <begin position="1"/>
        <end position="18"/>
    </location>
</feature>